<protein>
    <submittedName>
        <fullName evidence="2">Uncharacterized protein</fullName>
    </submittedName>
</protein>
<proteinExistence type="predicted"/>
<organism evidence="2">
    <name type="scientific">viral metagenome</name>
    <dbReference type="NCBI Taxonomy" id="1070528"/>
    <lineage>
        <taxon>unclassified sequences</taxon>
        <taxon>metagenomes</taxon>
        <taxon>organismal metagenomes</taxon>
    </lineage>
</organism>
<evidence type="ECO:0000313" key="2">
    <source>
        <dbReference type="EMBL" id="QHS94638.1"/>
    </source>
</evidence>
<sequence length="107" mass="13322">MGFMTEDGDKKLFGPQECWCTQHGQVWYPCKKTKMCKETNEKYKVLKEKYYNSNKFKQDQKREIKRRQNVKESRKRRAQERKVRRRRNTNKSKPKQQTKKRFFSFFN</sequence>
<feature type="region of interest" description="Disordered" evidence="1">
    <location>
        <begin position="57"/>
        <end position="107"/>
    </location>
</feature>
<name>A0A6C0BT97_9ZZZZ</name>
<evidence type="ECO:0000256" key="1">
    <source>
        <dbReference type="SAM" id="MobiDB-lite"/>
    </source>
</evidence>
<dbReference type="AlphaFoldDB" id="A0A6C0BT97"/>
<reference evidence="2" key="1">
    <citation type="journal article" date="2020" name="Nature">
        <title>Giant virus diversity and host interactions through global metagenomics.</title>
        <authorList>
            <person name="Schulz F."/>
            <person name="Roux S."/>
            <person name="Paez-Espino D."/>
            <person name="Jungbluth S."/>
            <person name="Walsh D.A."/>
            <person name="Denef V.J."/>
            <person name="McMahon K.D."/>
            <person name="Konstantinidis K.T."/>
            <person name="Eloe-Fadrosh E.A."/>
            <person name="Kyrpides N.C."/>
            <person name="Woyke T."/>
        </authorList>
    </citation>
    <scope>NUCLEOTIDE SEQUENCE</scope>
    <source>
        <strain evidence="2">GVMAG-M-3300018416-45</strain>
    </source>
</reference>
<accession>A0A6C0BT97</accession>
<feature type="compositionally biased region" description="Basic residues" evidence="1">
    <location>
        <begin position="63"/>
        <end position="107"/>
    </location>
</feature>
<dbReference type="EMBL" id="MN739228">
    <property type="protein sequence ID" value="QHS94638.1"/>
    <property type="molecule type" value="Genomic_DNA"/>
</dbReference>